<dbReference type="PIRSF" id="PIRSF003947">
    <property type="entry name" value="N_OrthobunV"/>
    <property type="match status" value="1"/>
</dbReference>
<dbReference type="Proteomes" id="UP000307012">
    <property type="component" value="Genome"/>
</dbReference>
<name>A0A346JEZ7_9VIRU</name>
<evidence type="ECO:0000256" key="1">
    <source>
        <dbReference type="ARBA" id="ARBA00006516"/>
    </source>
</evidence>
<dbReference type="GO" id="GO:1990904">
    <property type="term" value="C:ribonucleoprotein complex"/>
    <property type="evidence" value="ECO:0007669"/>
    <property type="project" value="UniProtKB-KW"/>
</dbReference>
<evidence type="ECO:0000256" key="5">
    <source>
        <dbReference type="ARBA" id="ARBA00023086"/>
    </source>
</evidence>
<evidence type="ECO:0000256" key="8">
    <source>
        <dbReference type="PIRNR" id="PIRNR003947"/>
    </source>
</evidence>
<evidence type="ECO:0000313" key="10">
    <source>
        <dbReference type="Proteomes" id="UP000307012"/>
    </source>
</evidence>
<evidence type="ECO:0000313" key="9">
    <source>
        <dbReference type="EMBL" id="AXP32072.1"/>
    </source>
</evidence>
<dbReference type="InterPro" id="IPR001784">
    <property type="entry name" value="Bunya_nucleocap"/>
</dbReference>
<dbReference type="GO" id="GO:0003723">
    <property type="term" value="F:RNA binding"/>
    <property type="evidence" value="ECO:0007669"/>
    <property type="project" value="UniProtKB-UniRule"/>
</dbReference>
<evidence type="ECO:0000256" key="7">
    <source>
        <dbReference type="ARBA" id="ARBA00033344"/>
    </source>
</evidence>
<keyword evidence="4 8" id="KW-0694">RNA-binding</keyword>
<dbReference type="EMBL" id="MH484338">
    <property type="protein sequence ID" value="AXP32072.1"/>
    <property type="molecule type" value="Viral_cRNA"/>
</dbReference>
<dbReference type="InterPro" id="IPR043012">
    <property type="entry name" value="Bunya_nucleocap_N"/>
</dbReference>
<reference evidence="9 10" key="1">
    <citation type="submission" date="2018-06" db="EMBL/GenBank/DDBJ databases">
        <title>Genomic Characterization of Bunyamwera and Simbu Serogroup Bunyaviruses.</title>
        <authorList>
            <person name="Layton M."/>
            <person name="Bergren N."/>
            <person name="Lee J."/>
            <person name="Russell B."/>
            <person name="Stenglein M."/>
            <person name="Kading R."/>
        </authorList>
    </citation>
    <scope>NUCLEOTIDE SEQUENCE [LARGE SCALE GENOMIC DNA]</scope>
    <source>
        <strain evidence="9 10">VRC 66414</strain>
    </source>
</reference>
<keyword evidence="6 8" id="KW-0687">Ribonucleoprotein</keyword>
<protein>
    <recommendedName>
        <fullName evidence="2 8">Nucleoprotein</fullName>
    </recommendedName>
    <alternativeName>
        <fullName evidence="7 8">Nucleocapsid protein</fullName>
    </alternativeName>
</protein>
<dbReference type="Gene3D" id="1.10.472.180">
    <property type="entry name" value="Bunyavirus nucleocapsid (N) protein, C-terminal domain"/>
    <property type="match status" value="1"/>
</dbReference>
<dbReference type="RefSeq" id="YP_010839438.1">
    <property type="nucleotide sequence ID" value="NC_077828.1"/>
</dbReference>
<keyword evidence="5 8" id="KW-0543">Viral nucleoprotein</keyword>
<evidence type="ECO:0000256" key="3">
    <source>
        <dbReference type="ARBA" id="ARBA00022844"/>
    </source>
</evidence>
<keyword evidence="10" id="KW-1185">Reference proteome</keyword>
<dbReference type="Pfam" id="PF00952">
    <property type="entry name" value="Bunya_nucleocap"/>
    <property type="match status" value="1"/>
</dbReference>
<keyword evidence="3 8" id="KW-0946">Virion</keyword>
<accession>A0A346JEZ7</accession>
<dbReference type="GeneID" id="80549121"/>
<comment type="similarity">
    <text evidence="1 8">Belongs to the orthobunyavirus nucleocapsid protein family.</text>
</comment>
<organism evidence="9 10">
    <name type="scientific">Orthobunyavirus thimiriense</name>
    <dbReference type="NCBI Taxonomy" id="3052449"/>
    <lineage>
        <taxon>Viruses</taxon>
        <taxon>Riboviria</taxon>
        <taxon>Orthornavirae</taxon>
        <taxon>Negarnaviricota</taxon>
        <taxon>Polyploviricotina</taxon>
        <taxon>Bunyaviricetes</taxon>
        <taxon>Elliovirales</taxon>
        <taxon>Peribunyaviridae</taxon>
        <taxon>Orthobunyavirus</taxon>
    </lineage>
</organism>
<evidence type="ECO:0000256" key="2">
    <source>
        <dbReference type="ARBA" id="ARBA00014389"/>
    </source>
</evidence>
<sequence>MSGVFVFDDVPQRTTSTFDPEKAYVAFEAAHGQALTVDTARVFFLNQKRAKDRLRQTSQPVVDLTFNKHVFRVVNNHFPQFQSNPVGDADLTLHRLSGYIAVWLAQQVVVGGAVKLAEITSKVIIPLAEVKGCTWNDGAGMYLSFASGTEMFLETFTFYPLAIEIQRVLKDGMDVTYMRKVLRQRYGKMTAEEWMRQKLPEITAAVKAVEQLPWARSGFSAQARAFLAQFNIKI</sequence>
<dbReference type="GO" id="GO:0019013">
    <property type="term" value="C:viral nucleocapsid"/>
    <property type="evidence" value="ECO:0007669"/>
    <property type="project" value="UniProtKB-UniRule"/>
</dbReference>
<dbReference type="KEGG" id="vg:80549121"/>
<comment type="subcellular location">
    <subcellularLocation>
        <location evidence="8">Virion</location>
    </subcellularLocation>
    <text evidence="8">Located inside the virion, complexed with the viral RNA.</text>
</comment>
<proteinExistence type="inferred from homology"/>
<evidence type="ECO:0000256" key="6">
    <source>
        <dbReference type="ARBA" id="ARBA00023274"/>
    </source>
</evidence>
<dbReference type="InterPro" id="IPR043011">
    <property type="entry name" value="Bunya_nucleocap_C"/>
</dbReference>
<dbReference type="Gene3D" id="1.20.142.20">
    <property type="match status" value="1"/>
</dbReference>
<evidence type="ECO:0000256" key="4">
    <source>
        <dbReference type="ARBA" id="ARBA00022884"/>
    </source>
</evidence>